<feature type="transmembrane region" description="Helical" evidence="9">
    <location>
        <begin position="12"/>
        <end position="35"/>
    </location>
</feature>
<evidence type="ECO:0000256" key="4">
    <source>
        <dbReference type="ARBA" id="ARBA00022475"/>
    </source>
</evidence>
<dbReference type="RefSeq" id="WP_379985784.1">
    <property type="nucleotide sequence ID" value="NZ_JADIKD010000011.1"/>
</dbReference>
<proteinExistence type="inferred from homology"/>
<feature type="transmembrane region" description="Helical" evidence="9">
    <location>
        <begin position="73"/>
        <end position="92"/>
    </location>
</feature>
<evidence type="ECO:0000256" key="8">
    <source>
        <dbReference type="ARBA" id="ARBA00026081"/>
    </source>
</evidence>
<keyword evidence="6 9" id="KW-1133">Transmembrane helix</keyword>
<dbReference type="InterPro" id="IPR030923">
    <property type="entry name" value="LptG"/>
</dbReference>
<name>A0ABW8K8W3_9GAMM</name>
<comment type="similarity">
    <text evidence="3">Belongs to the LptF/LptG family.</text>
</comment>
<comment type="caution">
    <text evidence="10">The sequence shown here is derived from an EMBL/GenBank/DDBJ whole genome shotgun (WGS) entry which is preliminary data.</text>
</comment>
<dbReference type="EMBL" id="JADIKD010000011">
    <property type="protein sequence ID" value="MFK2918397.1"/>
    <property type="molecule type" value="Genomic_DNA"/>
</dbReference>
<dbReference type="InterPro" id="IPR005495">
    <property type="entry name" value="LptG/LptF_permease"/>
</dbReference>
<evidence type="ECO:0000256" key="6">
    <source>
        <dbReference type="ARBA" id="ARBA00022989"/>
    </source>
</evidence>
<keyword evidence="5 9" id="KW-0812">Transmembrane</keyword>
<evidence type="ECO:0000256" key="3">
    <source>
        <dbReference type="ARBA" id="ARBA00007725"/>
    </source>
</evidence>
<dbReference type="Proteomes" id="UP001620408">
    <property type="component" value="Unassembled WGS sequence"/>
</dbReference>
<feature type="transmembrane region" description="Helical" evidence="9">
    <location>
        <begin position="344"/>
        <end position="362"/>
    </location>
</feature>
<evidence type="ECO:0000256" key="5">
    <source>
        <dbReference type="ARBA" id="ARBA00022692"/>
    </source>
</evidence>
<feature type="transmembrane region" description="Helical" evidence="9">
    <location>
        <begin position="104"/>
        <end position="123"/>
    </location>
</feature>
<feature type="transmembrane region" description="Helical" evidence="9">
    <location>
        <begin position="315"/>
        <end position="332"/>
    </location>
</feature>
<evidence type="ECO:0000256" key="9">
    <source>
        <dbReference type="SAM" id="Phobius"/>
    </source>
</evidence>
<dbReference type="NCBIfam" id="TIGR04408">
    <property type="entry name" value="LptG_lptG"/>
    <property type="match status" value="1"/>
</dbReference>
<evidence type="ECO:0000313" key="11">
    <source>
        <dbReference type="Proteomes" id="UP001620408"/>
    </source>
</evidence>
<gene>
    <name evidence="10" type="primary">lptG</name>
    <name evidence="10" type="ORF">ISS97_14075</name>
</gene>
<evidence type="ECO:0000256" key="1">
    <source>
        <dbReference type="ARBA" id="ARBA00002265"/>
    </source>
</evidence>
<dbReference type="PANTHER" id="PTHR33529:SF2">
    <property type="entry name" value="LIPOPOLYSACCHARIDE EXPORT SYSTEM PERMEASE PROTEIN LPTG"/>
    <property type="match status" value="1"/>
</dbReference>
<dbReference type="Pfam" id="PF03739">
    <property type="entry name" value="LptF_LptG"/>
    <property type="match status" value="1"/>
</dbReference>
<protein>
    <submittedName>
        <fullName evidence="10">LPS export ABC transporter permease LptG</fullName>
    </submittedName>
</protein>
<dbReference type="PANTHER" id="PTHR33529">
    <property type="entry name" value="SLR0882 PROTEIN-RELATED"/>
    <property type="match status" value="1"/>
</dbReference>
<reference evidence="10 11" key="1">
    <citation type="submission" date="2020-10" db="EMBL/GenBank/DDBJ databases">
        <title>Phylogeny of dyella-like bacteria.</title>
        <authorList>
            <person name="Fu J."/>
        </authorList>
    </citation>
    <scope>NUCLEOTIDE SEQUENCE [LARGE SCALE GENOMIC DNA]</scope>
    <source>
        <strain evidence="10 11">BB4</strain>
    </source>
</reference>
<evidence type="ECO:0000256" key="2">
    <source>
        <dbReference type="ARBA" id="ARBA00004651"/>
    </source>
</evidence>
<keyword evidence="11" id="KW-1185">Reference proteome</keyword>
<comment type="subcellular location">
    <subcellularLocation>
        <location evidence="2">Cell membrane</location>
        <topology evidence="2">Multi-pass membrane protein</topology>
    </subcellularLocation>
</comment>
<comment type="subunit">
    <text evidence="8">Component of the lipopolysaccharide transport and assembly complex. The LptBFG transporter is composed of two ATP-binding proteins (LptB) and two transmembrane proteins (LptF and LptG).</text>
</comment>
<evidence type="ECO:0000313" key="10">
    <source>
        <dbReference type="EMBL" id="MFK2918397.1"/>
    </source>
</evidence>
<organism evidence="10 11">
    <name type="scientific">Dyella koreensis</name>
    <dbReference type="NCBI Taxonomy" id="311235"/>
    <lineage>
        <taxon>Bacteria</taxon>
        <taxon>Pseudomonadati</taxon>
        <taxon>Pseudomonadota</taxon>
        <taxon>Gammaproteobacteria</taxon>
        <taxon>Lysobacterales</taxon>
        <taxon>Rhodanobacteraceae</taxon>
        <taxon>Dyella</taxon>
    </lineage>
</organism>
<evidence type="ECO:0000256" key="7">
    <source>
        <dbReference type="ARBA" id="ARBA00023136"/>
    </source>
</evidence>
<comment type="function">
    <text evidence="1">Part of the ABC transporter complex LptBFG involved in the translocation of lipopolysaccharide (LPS) from the inner membrane to the outer membrane.</text>
</comment>
<feature type="transmembrane region" description="Helical" evidence="9">
    <location>
        <begin position="285"/>
        <end position="303"/>
    </location>
</feature>
<sequence length="366" mass="39995">MAALRVKRVDWLIGTSVLGSLLMVWLLLTGFDAVIQFLRQLGAVGRNGYTLSNAVVYILVTFPRRMYEMFGNAALIGGLLGLGGLASSGELTALRAAGMSKLRIGASAVGVVASLIVGVVILGETAAPWGDRQAQAMQLRMKSRNVGMATNTGLWARDGERIINAKAAMAKQTGTHSTVQLADVRVFTLTHDGQVSRFDWAKTAEHDGRQWVMSDVRSTTLDDQGTHSTTATTQRWDSSLNPQVLEQSVIQPQYLPMRDLRRNIKYLEANNQNPGVYAVAFWTRALYPLNVLVLVLCAMPFAFGALRSGGLGKRMFIGMLLAIGWYFLQKAMVNFGTVYGVPPLMANLLPAMILALAAWLYFRKHG</sequence>
<accession>A0ABW8K8W3</accession>
<keyword evidence="7 9" id="KW-0472">Membrane</keyword>
<keyword evidence="4" id="KW-1003">Cell membrane</keyword>